<keyword evidence="1" id="KW-0732">Signal</keyword>
<evidence type="ECO:0000256" key="1">
    <source>
        <dbReference type="SAM" id="SignalP"/>
    </source>
</evidence>
<feature type="signal peptide" evidence="1">
    <location>
        <begin position="1"/>
        <end position="27"/>
    </location>
</feature>
<gene>
    <name evidence="2" type="ORF">H206_02499</name>
</gene>
<evidence type="ECO:0000313" key="3">
    <source>
        <dbReference type="Proteomes" id="UP000287853"/>
    </source>
</evidence>
<evidence type="ECO:0000313" key="2">
    <source>
        <dbReference type="EMBL" id="RWX43780.1"/>
    </source>
</evidence>
<dbReference type="AlphaFoldDB" id="A0A3S3R404"/>
<dbReference type="Proteomes" id="UP000287853">
    <property type="component" value="Unassembled WGS sequence"/>
</dbReference>
<proteinExistence type="predicted"/>
<comment type="caution">
    <text evidence="2">The sequence shown here is derived from an EMBL/GenBank/DDBJ whole genome shotgun (WGS) entry which is preliminary data.</text>
</comment>
<reference evidence="2 3" key="1">
    <citation type="submission" date="2017-01" db="EMBL/GenBank/DDBJ databases">
        <title>The cable genome- insights into the physiology and evolution of filamentous bacteria capable of sulfide oxidation via long distance electron transfer.</title>
        <authorList>
            <person name="Schreiber L."/>
            <person name="Bjerg J.T."/>
            <person name="Boggild A."/>
            <person name="Van De Vossenberg J."/>
            <person name="Meysman F."/>
            <person name="Nielsen L.P."/>
            <person name="Schramm A."/>
            <person name="Kjeldsen K.U."/>
        </authorList>
    </citation>
    <scope>NUCLEOTIDE SEQUENCE [LARGE SCALE GENOMIC DNA]</scope>
    <source>
        <strain evidence="2">MCF</strain>
    </source>
</reference>
<dbReference type="EMBL" id="MTKO01000110">
    <property type="protein sequence ID" value="RWX43780.1"/>
    <property type="molecule type" value="Genomic_DNA"/>
</dbReference>
<sequence>MKTPTTINRSLIAAAFVLAATPFASQAALQVHFPDRAECGHETAYALDHNTFIDLGITNSLWGWQITVNESDKLLSFPLFASAGQNDITQGTEVGILLVRYLEGELRVTYLMHAGFGMEELHLFVGEDDLANFAPGSYMAKARI</sequence>
<protein>
    <submittedName>
        <fullName evidence="2">Uncharacterized protein</fullName>
    </submittedName>
</protein>
<keyword evidence="3" id="KW-1185">Reference proteome</keyword>
<accession>A0A3S3R404</accession>
<name>A0A3S3R404_9BACT</name>
<organism evidence="2 3">
    <name type="scientific">Candidatus Electrothrix aarhusensis</name>
    <dbReference type="NCBI Taxonomy" id="1859131"/>
    <lineage>
        <taxon>Bacteria</taxon>
        <taxon>Pseudomonadati</taxon>
        <taxon>Thermodesulfobacteriota</taxon>
        <taxon>Desulfobulbia</taxon>
        <taxon>Desulfobulbales</taxon>
        <taxon>Desulfobulbaceae</taxon>
        <taxon>Candidatus Electrothrix</taxon>
    </lineage>
</organism>
<feature type="chain" id="PRO_5018703421" evidence="1">
    <location>
        <begin position="28"/>
        <end position="144"/>
    </location>
</feature>